<organism evidence="3 4">
    <name type="scientific">Sulfurisphaera ohwakuensis</name>
    <dbReference type="NCBI Taxonomy" id="69656"/>
    <lineage>
        <taxon>Archaea</taxon>
        <taxon>Thermoproteota</taxon>
        <taxon>Thermoprotei</taxon>
        <taxon>Sulfolobales</taxon>
        <taxon>Sulfolobaceae</taxon>
        <taxon>Sulfurisphaera</taxon>
    </lineage>
</organism>
<name>A0A650CDD8_SULOH</name>
<dbReference type="Proteomes" id="UP000582213">
    <property type="component" value="Unassembled WGS sequence"/>
</dbReference>
<feature type="transmembrane region" description="Helical" evidence="1">
    <location>
        <begin position="30"/>
        <end position="47"/>
    </location>
</feature>
<feature type="transmembrane region" description="Helical" evidence="1">
    <location>
        <begin position="161"/>
        <end position="181"/>
    </location>
</feature>
<dbReference type="EMBL" id="JACHFY010000050">
    <property type="protein sequence ID" value="MBB5255194.1"/>
    <property type="molecule type" value="Genomic_DNA"/>
</dbReference>
<protein>
    <submittedName>
        <fullName evidence="2">ABC-2 type transport system permease protein</fullName>
    </submittedName>
</protein>
<evidence type="ECO:0000313" key="5">
    <source>
        <dbReference type="Proteomes" id="UP000582213"/>
    </source>
</evidence>
<dbReference type="RefSeq" id="WP_156013382.1">
    <property type="nucleotide sequence ID" value="NZ_CP045484.1"/>
</dbReference>
<feature type="transmembrane region" description="Helical" evidence="1">
    <location>
        <begin position="92"/>
        <end position="114"/>
    </location>
</feature>
<evidence type="ECO:0000256" key="1">
    <source>
        <dbReference type="SAM" id="Phobius"/>
    </source>
</evidence>
<feature type="transmembrane region" description="Helical" evidence="1">
    <location>
        <begin position="216"/>
        <end position="237"/>
    </location>
</feature>
<sequence length="246" mass="28106">MRVTSYIYLIFAYSIYFLGSSTLISLLMSFIQIAVSTLTTIVFLIILLPTYKSYIFVGGSIVMLLLSLKNYLSDTIGWDLKMNKNYLLLLPINRYLTPFIIMLGLSIYFVILYVPIYFILAYFLNLLVLAIYLLSMLVLVNVVLMSTILVTTVAPKRYWEWYSVIPTEIIIGLISYFSNALIPAKGKILDQIIIYNPFYYIIALIRQILGLEELNLLYFLISAVVILALISIAIIVYDKAEGGSFR</sequence>
<evidence type="ECO:0000313" key="4">
    <source>
        <dbReference type="Proteomes" id="UP000427373"/>
    </source>
</evidence>
<gene>
    <name evidence="3" type="ORF">D1869_00200</name>
    <name evidence="2" type="ORF">HNQ62_002969</name>
</gene>
<accession>A0A650CDD8</accession>
<reference evidence="2 5" key="2">
    <citation type="submission" date="2020-08" db="EMBL/GenBank/DDBJ databases">
        <title>Genomic Encyclopedia of Type Strains, Phase IV (KMG-IV): sequencing the most valuable type-strain genomes for metagenomic binning, comparative biology and taxonomic classification.</title>
        <authorList>
            <person name="Goeker M."/>
        </authorList>
    </citation>
    <scope>NUCLEOTIDE SEQUENCE [LARGE SCALE GENOMIC DNA]</scope>
    <source>
        <strain evidence="2 5">DSM 12421</strain>
    </source>
</reference>
<keyword evidence="4" id="KW-1185">Reference proteome</keyword>
<dbReference type="GeneID" id="42799623"/>
<feature type="transmembrane region" description="Helical" evidence="1">
    <location>
        <begin position="54"/>
        <end position="72"/>
    </location>
</feature>
<feature type="transmembrane region" description="Helical" evidence="1">
    <location>
        <begin position="126"/>
        <end position="149"/>
    </location>
</feature>
<keyword evidence="1" id="KW-0472">Membrane</keyword>
<feature type="transmembrane region" description="Helical" evidence="1">
    <location>
        <begin position="7"/>
        <end position="24"/>
    </location>
</feature>
<keyword evidence="1" id="KW-0812">Transmembrane</keyword>
<reference evidence="3 4" key="1">
    <citation type="submission" date="2019-10" db="EMBL/GenBank/DDBJ databases">
        <title>Genome Sequences from Six Type Strain Members of the Archaeal Family Sulfolobaceae: Acidianus ambivalens, Acidianus infernus, Metallosphaera prunae, Stygiolobus azoricus, Sulfolobus metallicus, and Sulfurisphaera ohwakuensis.</title>
        <authorList>
            <person name="Counts J.A."/>
            <person name="Kelly R.M."/>
        </authorList>
    </citation>
    <scope>NUCLEOTIDE SEQUENCE [LARGE SCALE GENOMIC DNA]</scope>
    <source>
        <strain evidence="3 4">TA-1</strain>
    </source>
</reference>
<keyword evidence="1" id="KW-1133">Transmembrane helix</keyword>
<feature type="transmembrane region" description="Helical" evidence="1">
    <location>
        <begin position="193"/>
        <end position="210"/>
    </location>
</feature>
<dbReference type="AlphaFoldDB" id="A0A650CDD8"/>
<dbReference type="EMBL" id="CP045484">
    <property type="protein sequence ID" value="QGR15789.1"/>
    <property type="molecule type" value="Genomic_DNA"/>
</dbReference>
<dbReference type="Proteomes" id="UP000427373">
    <property type="component" value="Chromosome"/>
</dbReference>
<dbReference type="KEGG" id="soh:D1869_00200"/>
<evidence type="ECO:0000313" key="2">
    <source>
        <dbReference type="EMBL" id="MBB5255194.1"/>
    </source>
</evidence>
<evidence type="ECO:0000313" key="3">
    <source>
        <dbReference type="EMBL" id="QGR15789.1"/>
    </source>
</evidence>
<proteinExistence type="predicted"/>